<accession>B1ZZG8</accession>
<name>B1ZZG8_OPITP</name>
<evidence type="ECO:0000313" key="2">
    <source>
        <dbReference type="EMBL" id="ACB76371.1"/>
    </source>
</evidence>
<feature type="region of interest" description="Disordered" evidence="1">
    <location>
        <begin position="164"/>
        <end position="215"/>
    </location>
</feature>
<gene>
    <name evidence="2" type="ordered locus">Oter_3091</name>
</gene>
<feature type="compositionally biased region" description="Polar residues" evidence="1">
    <location>
        <begin position="181"/>
        <end position="190"/>
    </location>
</feature>
<protein>
    <submittedName>
        <fullName evidence="2">Uncharacterized protein</fullName>
    </submittedName>
</protein>
<reference evidence="2 3" key="1">
    <citation type="journal article" date="2011" name="J. Bacteriol.">
        <title>Genome sequence of the verrucomicrobium Opitutus terrae PB90-1, an abundant inhabitant of rice paddy soil ecosystems.</title>
        <authorList>
            <person name="van Passel M.W."/>
            <person name="Kant R."/>
            <person name="Palva A."/>
            <person name="Copeland A."/>
            <person name="Lucas S."/>
            <person name="Lapidus A."/>
            <person name="Glavina del Rio T."/>
            <person name="Pitluck S."/>
            <person name="Goltsman E."/>
            <person name="Clum A."/>
            <person name="Sun H."/>
            <person name="Schmutz J."/>
            <person name="Larimer F.W."/>
            <person name="Land M.L."/>
            <person name="Hauser L."/>
            <person name="Kyrpides N."/>
            <person name="Mikhailova N."/>
            <person name="Richardson P.P."/>
            <person name="Janssen P.H."/>
            <person name="de Vos W.M."/>
            <person name="Smidt H."/>
        </authorList>
    </citation>
    <scope>NUCLEOTIDE SEQUENCE [LARGE SCALE GENOMIC DNA]</scope>
    <source>
        <strain evidence="3">DSM 11246 / JCM 15787 / PB90-1</strain>
    </source>
</reference>
<keyword evidence="3" id="KW-1185">Reference proteome</keyword>
<evidence type="ECO:0000313" key="3">
    <source>
        <dbReference type="Proteomes" id="UP000007013"/>
    </source>
</evidence>
<sequence>MELTLHPLAKTCRVSGRAFAEGDRVISRLVREASGEIARHDVLASEDAGYAPPAFIFCTWAVPFKARRAEENPDRAMKLTAENLFVTLADPLAEPDEANTPLLQFLALMLERKKILRPRGLTTDRMRQVYEHAKTHQRYEIPAGTLDVAFFVKIQGQLDLLVGGPKRAQEPQPPAAPANESGANVSTGRNETATSAGAETSTTAGVPVPPAERSE</sequence>
<dbReference type="RefSeq" id="WP_012375900.1">
    <property type="nucleotide sequence ID" value="NC_010571.1"/>
</dbReference>
<dbReference type="KEGG" id="ote:Oter_3091"/>
<evidence type="ECO:0000256" key="1">
    <source>
        <dbReference type="SAM" id="MobiDB-lite"/>
    </source>
</evidence>
<dbReference type="eggNOG" id="ENOG502ZTB9">
    <property type="taxonomic scope" value="Bacteria"/>
</dbReference>
<dbReference type="EMBL" id="CP001032">
    <property type="protein sequence ID" value="ACB76371.1"/>
    <property type="molecule type" value="Genomic_DNA"/>
</dbReference>
<dbReference type="HOGENOM" id="CLU_1447075_0_0_0"/>
<organism evidence="2 3">
    <name type="scientific">Opitutus terrae (strain DSM 11246 / JCM 15787 / PB90-1)</name>
    <dbReference type="NCBI Taxonomy" id="452637"/>
    <lineage>
        <taxon>Bacteria</taxon>
        <taxon>Pseudomonadati</taxon>
        <taxon>Verrucomicrobiota</taxon>
        <taxon>Opitutia</taxon>
        <taxon>Opitutales</taxon>
        <taxon>Opitutaceae</taxon>
        <taxon>Opitutus</taxon>
    </lineage>
</organism>
<feature type="compositionally biased region" description="Low complexity" evidence="1">
    <location>
        <begin position="191"/>
        <end position="205"/>
    </location>
</feature>
<proteinExistence type="predicted"/>
<dbReference type="AlphaFoldDB" id="B1ZZG8"/>
<dbReference type="Proteomes" id="UP000007013">
    <property type="component" value="Chromosome"/>
</dbReference>
<dbReference type="STRING" id="452637.Oter_3091"/>